<name>A0ABR3CQ33_9PEZI</name>
<comment type="caution">
    <text evidence="2">The sequence shown here is derived from an EMBL/GenBank/DDBJ whole genome shotgun (WGS) entry which is preliminary data.</text>
</comment>
<dbReference type="GeneID" id="92005809"/>
<feature type="domain" description="Heterokaryon incompatibility" evidence="1">
    <location>
        <begin position="42"/>
        <end position="228"/>
    </location>
</feature>
<dbReference type="Proteomes" id="UP001430584">
    <property type="component" value="Unassembled WGS sequence"/>
</dbReference>
<dbReference type="InterPro" id="IPR010730">
    <property type="entry name" value="HET"/>
</dbReference>
<dbReference type="EMBL" id="JAJVCZ030000002">
    <property type="protein sequence ID" value="KAL0262752.1"/>
    <property type="molecule type" value="Genomic_DNA"/>
</dbReference>
<evidence type="ECO:0000313" key="3">
    <source>
        <dbReference type="Proteomes" id="UP001430584"/>
    </source>
</evidence>
<gene>
    <name evidence="2" type="ORF">SLS55_001724</name>
</gene>
<dbReference type="Pfam" id="PF06985">
    <property type="entry name" value="HET"/>
    <property type="match status" value="1"/>
</dbReference>
<keyword evidence="3" id="KW-1185">Reference proteome</keyword>
<organism evidence="2 3">
    <name type="scientific">Diplodia seriata</name>
    <dbReference type="NCBI Taxonomy" id="420778"/>
    <lineage>
        <taxon>Eukaryota</taxon>
        <taxon>Fungi</taxon>
        <taxon>Dikarya</taxon>
        <taxon>Ascomycota</taxon>
        <taxon>Pezizomycotina</taxon>
        <taxon>Dothideomycetes</taxon>
        <taxon>Dothideomycetes incertae sedis</taxon>
        <taxon>Botryosphaeriales</taxon>
        <taxon>Botryosphaeriaceae</taxon>
        <taxon>Diplodia</taxon>
    </lineage>
</organism>
<dbReference type="PANTHER" id="PTHR24148">
    <property type="entry name" value="ANKYRIN REPEAT DOMAIN-CONTAINING PROTEIN 39 HOMOLOG-RELATED"/>
    <property type="match status" value="1"/>
</dbReference>
<sequence>MDRPYYQCLDHHQTRVVELLPGAYKEKIVCQIYPIKISSGGYKALSYVWGSTRNPESISLEGYQHNVTKNLARALRRLRERDRIVTLWIDALSINQEDFSERGSQVQMMRDIYENAEEVLVYLGEPRGWRSSQKDKYSTTPVDITANAAVLDAFVAKHSTAMASGNAKFEPETPNVVQDMFAFLGILARDDDTHLDQLPGLHHNDELFEEMRMLLNLPWWKRIWTVQEVVVPSRVGVIYGMMRIPWHRIGLAVRCYRFHPEGCCRNVPGLPRRNKIVLAGFMNEVSTIDSCRIRYQSKSSSWKLLSLIENFGQRKSSDPRDKLYALLGLANDEVAGHIFADYSKHEAQVFSDATVMFIRDTRALELLVSDRSHKTNRSLPSWIPDWYVSEGRRTGYKIRRSDPYPRGKEPLKIIQYRLPNDLRTANASEILCGQGGDSQKVFSGNTRALKLPVRHSYSEPTLFAVEINTRNVAEYQSFLGVTTKQVDVVSEVLNIVGATELDTDWDFLEETIFEQFVLIHYFHSIIWVKNNFQGSFGYILGLSYNFETKKQAPFRTYSVSSER</sequence>
<dbReference type="PANTHER" id="PTHR24148:SF82">
    <property type="entry name" value="HETEROKARYON INCOMPATIBILITY DOMAIN-CONTAINING PROTEIN"/>
    <property type="match status" value="1"/>
</dbReference>
<proteinExistence type="predicted"/>
<dbReference type="RefSeq" id="XP_066635781.1">
    <property type="nucleotide sequence ID" value="XM_066773214.1"/>
</dbReference>
<dbReference type="InterPro" id="IPR052895">
    <property type="entry name" value="HetReg/Transcr_Mod"/>
</dbReference>
<evidence type="ECO:0000313" key="2">
    <source>
        <dbReference type="EMBL" id="KAL0262752.1"/>
    </source>
</evidence>
<accession>A0ABR3CQ33</accession>
<reference evidence="2 3" key="1">
    <citation type="submission" date="2024-02" db="EMBL/GenBank/DDBJ databases">
        <title>De novo assembly and annotation of 12 fungi associated with fruit tree decline syndrome in Ontario, Canada.</title>
        <authorList>
            <person name="Sulman M."/>
            <person name="Ellouze W."/>
            <person name="Ilyukhin E."/>
        </authorList>
    </citation>
    <scope>NUCLEOTIDE SEQUENCE [LARGE SCALE GENOMIC DNA]</scope>
    <source>
        <strain evidence="2 3">FDS-637</strain>
    </source>
</reference>
<protein>
    <recommendedName>
        <fullName evidence="1">Heterokaryon incompatibility domain-containing protein</fullName>
    </recommendedName>
</protein>
<evidence type="ECO:0000259" key="1">
    <source>
        <dbReference type="Pfam" id="PF06985"/>
    </source>
</evidence>